<protein>
    <submittedName>
        <fullName evidence="2">Flagellar hook-associated protein 2</fullName>
    </submittedName>
</protein>
<dbReference type="EMBL" id="FOJY01000012">
    <property type="protein sequence ID" value="SFB18367.1"/>
    <property type="molecule type" value="Genomic_DNA"/>
</dbReference>
<dbReference type="PANTHER" id="PTHR30288">
    <property type="entry name" value="FLAGELLAR CAP/ASSEMBLY PROTEIN FLID"/>
    <property type="match status" value="1"/>
</dbReference>
<reference evidence="2 3" key="1">
    <citation type="submission" date="2016-10" db="EMBL/GenBank/DDBJ databases">
        <authorList>
            <person name="de Groot N.N."/>
        </authorList>
    </citation>
    <scope>NUCLEOTIDE SEQUENCE [LARGE SCALE GENOMIC DNA]</scope>
    <source>
        <strain evidence="2 3">DSM 5522</strain>
    </source>
</reference>
<evidence type="ECO:0000313" key="3">
    <source>
        <dbReference type="Proteomes" id="UP000198838"/>
    </source>
</evidence>
<dbReference type="PANTHER" id="PTHR30288:SF0">
    <property type="entry name" value="FLAGELLAR HOOK-ASSOCIATED PROTEIN 2"/>
    <property type="match status" value="1"/>
</dbReference>
<dbReference type="Pfam" id="PF07195">
    <property type="entry name" value="FliD_C"/>
    <property type="match status" value="1"/>
</dbReference>
<dbReference type="InterPro" id="IPR010809">
    <property type="entry name" value="FliD_C"/>
</dbReference>
<gene>
    <name evidence="2" type="ORF">SAMN05216249_11212</name>
</gene>
<dbReference type="STRING" id="1120918.SAMN05216249_11212"/>
<dbReference type="RefSeq" id="WP_092872820.1">
    <property type="nucleotide sequence ID" value="NZ_FOJY01000012.1"/>
</dbReference>
<sequence length="437" mass="48494">MPALLEAYSYYLSPYTRNIKNNRYDSHKKSELRVQYNNMVRYNTKAPVYMYNRSNSIANFAITVKESARELKNTISEFSDSFSLESGAFTQKAAKSDNDDVVSVRYLGTNAQAEAEDSLKEFNVSVKKLATPQVNLGRFLPNDRINLNPGDYSLNININNMNYEFEYAISEEDTNYTVQNRIAGMLNKASIGIDAVLVRDANNNTSIKLESLSTGKLENGKQIFTISDGSSQNKGCTDYFGLDNIIQNSDNSEFTLNGNTHNSKSNTFTVNNLFELTLNNTSPKGAEPVSIGFKTDVDSLVDNVDSLIKAYNNVITTAESFANEQSGTKDIIKDMVSGISSLKASLEDIGISFGEDGSIDVDNSKIATIASEDSGMDAVCDTMKSLKKSIENEADSMLMDPMRYAQKTLCFYKNPNRVFANPYMVSIYSGMIFNSYC</sequence>
<evidence type="ECO:0000313" key="2">
    <source>
        <dbReference type="EMBL" id="SFB18367.1"/>
    </source>
</evidence>
<accession>A0A1I0YZ95</accession>
<feature type="domain" description="Flagellar hook-associated protein 2 C-terminal" evidence="1">
    <location>
        <begin position="250"/>
        <end position="338"/>
    </location>
</feature>
<keyword evidence="2" id="KW-0969">Cilium</keyword>
<dbReference type="GO" id="GO:0007155">
    <property type="term" value="P:cell adhesion"/>
    <property type="evidence" value="ECO:0007669"/>
    <property type="project" value="InterPro"/>
</dbReference>
<dbReference type="GO" id="GO:0009421">
    <property type="term" value="C:bacterial-type flagellum filament cap"/>
    <property type="evidence" value="ECO:0007669"/>
    <property type="project" value="InterPro"/>
</dbReference>
<dbReference type="Proteomes" id="UP000198838">
    <property type="component" value="Unassembled WGS sequence"/>
</dbReference>
<dbReference type="GO" id="GO:0071973">
    <property type="term" value="P:bacterial-type flagellum-dependent cell motility"/>
    <property type="evidence" value="ECO:0007669"/>
    <property type="project" value="TreeGrafter"/>
</dbReference>
<dbReference type="AlphaFoldDB" id="A0A1I0YZ95"/>
<proteinExistence type="predicted"/>
<keyword evidence="3" id="KW-1185">Reference proteome</keyword>
<organism evidence="2 3">
    <name type="scientific">Acetitomaculum ruminis DSM 5522</name>
    <dbReference type="NCBI Taxonomy" id="1120918"/>
    <lineage>
        <taxon>Bacteria</taxon>
        <taxon>Bacillati</taxon>
        <taxon>Bacillota</taxon>
        <taxon>Clostridia</taxon>
        <taxon>Lachnospirales</taxon>
        <taxon>Lachnospiraceae</taxon>
        <taxon>Acetitomaculum</taxon>
    </lineage>
</organism>
<evidence type="ECO:0000259" key="1">
    <source>
        <dbReference type="Pfam" id="PF07195"/>
    </source>
</evidence>
<name>A0A1I0YZ95_9FIRM</name>
<dbReference type="InterPro" id="IPR040026">
    <property type="entry name" value="FliD"/>
</dbReference>
<keyword evidence="2" id="KW-0282">Flagellum</keyword>
<dbReference type="OrthoDB" id="9763527at2"/>
<keyword evidence="2" id="KW-0966">Cell projection</keyword>